<dbReference type="GeneID" id="36395848"/>
<dbReference type="EMBL" id="CCYD01001204">
    <property type="protein sequence ID" value="CEG44425.1"/>
    <property type="molecule type" value="Genomic_DNA"/>
</dbReference>
<keyword evidence="2" id="KW-1185">Reference proteome</keyword>
<dbReference type="OrthoDB" id="112527at2759"/>
<name>A0A0P1ASX8_PLAHL</name>
<dbReference type="Proteomes" id="UP000054928">
    <property type="component" value="Unassembled WGS sequence"/>
</dbReference>
<dbReference type="AlphaFoldDB" id="A0A0P1ASX8"/>
<sequence>MSSSAKDIAEIKVCRQLASRYSGDALAEMFGAAKPNYEASELIVSSLRSLVAKRSVDISLIQFLDGHRNSNLEDVIREADLLTILLKTGSSYRTSQDLLAVDLLVQNHGEAALASKLWPAYLERETNQVASRLLRAQFWRWTHFEYTQIFKLLGLGGDIDKVLTHPNLIIFNYYMHVLMMENRIERYSPINSFIDVFGEVPTARMLEAAKKSESVINYQVGLFKKWQTQSLKDIKARFAGDPARIDKDLFERYEAYLNSQTAKPQ</sequence>
<dbReference type="RefSeq" id="XP_024580794.1">
    <property type="nucleotide sequence ID" value="XM_024730526.1"/>
</dbReference>
<protein>
    <submittedName>
        <fullName evidence="1">Uncharacterized protein</fullName>
    </submittedName>
</protein>
<organism evidence="1 2">
    <name type="scientific">Plasmopara halstedii</name>
    <name type="common">Downy mildew of sunflower</name>
    <dbReference type="NCBI Taxonomy" id="4781"/>
    <lineage>
        <taxon>Eukaryota</taxon>
        <taxon>Sar</taxon>
        <taxon>Stramenopiles</taxon>
        <taxon>Oomycota</taxon>
        <taxon>Peronosporomycetes</taxon>
        <taxon>Peronosporales</taxon>
        <taxon>Peronosporaceae</taxon>
        <taxon>Plasmopara</taxon>
    </lineage>
</organism>
<proteinExistence type="predicted"/>
<reference evidence="2" key="1">
    <citation type="submission" date="2014-09" db="EMBL/GenBank/DDBJ databases">
        <authorList>
            <person name="Sharma Rahul"/>
            <person name="Thines Marco"/>
        </authorList>
    </citation>
    <scope>NUCLEOTIDE SEQUENCE [LARGE SCALE GENOMIC DNA]</scope>
</reference>
<evidence type="ECO:0000313" key="1">
    <source>
        <dbReference type="EMBL" id="CEG44425.1"/>
    </source>
</evidence>
<accession>A0A0P1ASX8</accession>
<evidence type="ECO:0000313" key="2">
    <source>
        <dbReference type="Proteomes" id="UP000054928"/>
    </source>
</evidence>